<feature type="region of interest" description="Disordered" evidence="1">
    <location>
        <begin position="71"/>
        <end position="173"/>
    </location>
</feature>
<feature type="compositionally biased region" description="Basic residues" evidence="1">
    <location>
        <begin position="73"/>
        <end position="90"/>
    </location>
</feature>
<name>A0A7C8RGQ8_ORBOL</name>
<dbReference type="Proteomes" id="UP000474640">
    <property type="component" value="Unassembled WGS sequence"/>
</dbReference>
<evidence type="ECO:0000313" key="3">
    <source>
        <dbReference type="Proteomes" id="UP000474640"/>
    </source>
</evidence>
<dbReference type="AlphaFoldDB" id="A0A7C8RGQ8"/>
<gene>
    <name evidence="2" type="ORF">TWF970_008439</name>
</gene>
<dbReference type="OrthoDB" id="10476503at2759"/>
<proteinExistence type="predicted"/>
<reference evidence="2 3" key="1">
    <citation type="submission" date="2020-01" db="EMBL/GenBank/DDBJ databases">
        <authorList>
            <person name="Palmer J.M."/>
        </authorList>
    </citation>
    <scope>NUCLEOTIDE SEQUENCE [LARGE SCALE GENOMIC DNA]</scope>
    <source>
        <strain evidence="2 3">TWF970</strain>
    </source>
</reference>
<accession>A0A7C8RGQ8</accession>
<evidence type="ECO:0000256" key="1">
    <source>
        <dbReference type="SAM" id="MobiDB-lite"/>
    </source>
</evidence>
<dbReference type="EMBL" id="JAABOJ010000005">
    <property type="protein sequence ID" value="KAF3286587.1"/>
    <property type="molecule type" value="Genomic_DNA"/>
</dbReference>
<evidence type="ECO:0000313" key="2">
    <source>
        <dbReference type="EMBL" id="KAF3286587.1"/>
    </source>
</evidence>
<organism evidence="2 3">
    <name type="scientific">Orbilia oligospora</name>
    <name type="common">Nematode-trapping fungus</name>
    <name type="synonym">Arthrobotrys oligospora</name>
    <dbReference type="NCBI Taxonomy" id="2813651"/>
    <lineage>
        <taxon>Eukaryota</taxon>
        <taxon>Fungi</taxon>
        <taxon>Dikarya</taxon>
        <taxon>Ascomycota</taxon>
        <taxon>Pezizomycotina</taxon>
        <taxon>Orbiliomycetes</taxon>
        <taxon>Orbiliales</taxon>
        <taxon>Orbiliaceae</taxon>
        <taxon>Orbilia</taxon>
    </lineage>
</organism>
<protein>
    <submittedName>
        <fullName evidence="2">Uncharacterized protein</fullName>
    </submittedName>
</protein>
<sequence length="193" mass="21835">MLCQELGLLLAESMTPMIRAVGVMLRRLRQEMTVAPARNRELLERQFQFWLELEEALDQWHRSLLCEEQAQQPHHHRHYPEKQRYNHRGPRHGEPVGSGNRRGSAPRSTTKTNQVIMGPENLDPQRATHGPGDNHSRASMSSLGPSGNRSLPSPNTNTAFTDKSLRRTSQSSSSFALYPAHVAALTNQTELRL</sequence>
<comment type="caution">
    <text evidence="2">The sequence shown here is derived from an EMBL/GenBank/DDBJ whole genome shotgun (WGS) entry which is preliminary data.</text>
</comment>
<feature type="compositionally biased region" description="Polar residues" evidence="1">
    <location>
        <begin position="137"/>
        <end position="161"/>
    </location>
</feature>
<feature type="compositionally biased region" description="Polar residues" evidence="1">
    <location>
        <begin position="106"/>
        <end position="115"/>
    </location>
</feature>